<comment type="caution">
    <text evidence="1">The sequence shown here is derived from an EMBL/GenBank/DDBJ whole genome shotgun (WGS) entry which is preliminary data.</text>
</comment>
<keyword evidence="2" id="KW-1185">Reference proteome</keyword>
<dbReference type="AlphaFoldDB" id="A0A7X0NXT7"/>
<evidence type="ECO:0000313" key="1">
    <source>
        <dbReference type="EMBL" id="MBB6551619.1"/>
    </source>
</evidence>
<protein>
    <submittedName>
        <fullName evidence="1">Uncharacterized protein</fullName>
    </submittedName>
</protein>
<evidence type="ECO:0000313" key="2">
    <source>
        <dbReference type="Proteomes" id="UP000565579"/>
    </source>
</evidence>
<reference evidence="1 2" key="1">
    <citation type="submission" date="2020-08" db="EMBL/GenBank/DDBJ databases">
        <title>Sequencing the genomes of 1000 actinobacteria strains.</title>
        <authorList>
            <person name="Klenk H.-P."/>
        </authorList>
    </citation>
    <scope>NUCLEOTIDE SEQUENCE [LARGE SCALE GENOMIC DNA]</scope>
    <source>
        <strain evidence="1 2">DSM 43768</strain>
    </source>
</reference>
<name>A0A7X0NXT7_9ACTN</name>
<proteinExistence type="predicted"/>
<dbReference type="Proteomes" id="UP000565579">
    <property type="component" value="Unassembled WGS sequence"/>
</dbReference>
<dbReference type="EMBL" id="JACHMI010000001">
    <property type="protein sequence ID" value="MBB6551619.1"/>
    <property type="molecule type" value="Genomic_DNA"/>
</dbReference>
<gene>
    <name evidence="1" type="ORF">HD593_006414</name>
</gene>
<accession>A0A7X0NXT7</accession>
<sequence length="103" mass="12181">MSKTDKTRPWWVRMADAPMVTCRPAHDHRYGPCTLPDEITMDSASLNRRTSGCYWQATAHFLFDCGGLSGGREAYFIRREDRRRSRHQARRRLRTIIDLNIRR</sequence>
<organism evidence="1 2">
    <name type="scientific">Nonomuraea rubra</name>
    <dbReference type="NCBI Taxonomy" id="46180"/>
    <lineage>
        <taxon>Bacteria</taxon>
        <taxon>Bacillati</taxon>
        <taxon>Actinomycetota</taxon>
        <taxon>Actinomycetes</taxon>
        <taxon>Streptosporangiales</taxon>
        <taxon>Streptosporangiaceae</taxon>
        <taxon>Nonomuraea</taxon>
    </lineage>
</organism>
<dbReference type="RefSeq" id="WP_185105659.1">
    <property type="nucleotide sequence ID" value="NZ_BAAAXY010000118.1"/>
</dbReference>